<keyword evidence="5" id="KW-0678">Repressor</keyword>
<dbReference type="PIRSF" id="PIRSF005290">
    <property type="entry name" value="NOT_su_3_5"/>
    <property type="match status" value="1"/>
</dbReference>
<keyword evidence="15" id="KW-1185">Reference proteome</keyword>
<dbReference type="InterPro" id="IPR007282">
    <property type="entry name" value="NOT2/3/5_C"/>
</dbReference>
<dbReference type="PANTHER" id="PTHR23326">
    <property type="entry name" value="CCR4 NOT-RELATED"/>
    <property type="match status" value="1"/>
</dbReference>
<feature type="domain" description="NOT2/NOT3/NOT5 C-terminal" evidence="13">
    <location>
        <begin position="699"/>
        <end position="790"/>
    </location>
</feature>
<dbReference type="GO" id="GO:0005634">
    <property type="term" value="C:nucleus"/>
    <property type="evidence" value="ECO:0007669"/>
    <property type="project" value="UniProtKB-SubCell"/>
</dbReference>
<feature type="compositionally biased region" description="Polar residues" evidence="11">
    <location>
        <begin position="252"/>
        <end position="267"/>
    </location>
</feature>
<dbReference type="AlphaFoldDB" id="J8Q6T0"/>
<evidence type="ECO:0000259" key="13">
    <source>
        <dbReference type="Pfam" id="PF04153"/>
    </source>
</evidence>
<keyword evidence="4" id="KW-0963">Cytoplasm</keyword>
<evidence type="ECO:0000256" key="10">
    <source>
        <dbReference type="SAM" id="Coils"/>
    </source>
</evidence>
<evidence type="ECO:0000313" key="14">
    <source>
        <dbReference type="EMBL" id="EJS43299.1"/>
    </source>
</evidence>
<dbReference type="InterPro" id="IPR012270">
    <property type="entry name" value="CCR4-NOT_su3/5"/>
</dbReference>
<evidence type="ECO:0000256" key="4">
    <source>
        <dbReference type="ARBA" id="ARBA00022490"/>
    </source>
</evidence>
<dbReference type="FunFam" id="2.30.30.1020:FF:000013">
    <property type="entry name" value="CCR4-NOT transcriptional complex subunit"/>
    <property type="match status" value="1"/>
</dbReference>
<dbReference type="GO" id="GO:0005737">
    <property type="term" value="C:cytoplasm"/>
    <property type="evidence" value="ECO:0007669"/>
    <property type="project" value="UniProtKB-SubCell"/>
</dbReference>
<reference evidence="14 15" key="1">
    <citation type="journal article" date="2013" name="BMC Genomics">
        <title>High quality de novo sequencing and assembly of the Saccharomyces arboricolus genome.</title>
        <authorList>
            <person name="Liti G."/>
            <person name="Nguyen Ba A.N."/>
            <person name="Blythe M."/>
            <person name="Mueller C.A."/>
            <person name="Bergstroem A."/>
            <person name="Cubillos F.A."/>
            <person name="Dafhnis-Calas F."/>
            <person name="Khoshraftar S."/>
            <person name="Malla S."/>
            <person name="Mehta N."/>
            <person name="Siow C.C."/>
            <person name="Warringer J."/>
            <person name="Moses A.M."/>
            <person name="Louis E.J."/>
            <person name="Nieduszynski C.A."/>
        </authorList>
    </citation>
    <scope>NUCLEOTIDE SEQUENCE [LARGE SCALE GENOMIC DNA]</scope>
    <source>
        <strain evidence="15">H-6 / AS 2.3317 / CBS 10644</strain>
    </source>
</reference>
<dbReference type="GO" id="GO:0000289">
    <property type="term" value="P:nuclear-transcribed mRNA poly(A) tail shortening"/>
    <property type="evidence" value="ECO:0007669"/>
    <property type="project" value="UniProtKB-ARBA"/>
</dbReference>
<evidence type="ECO:0000256" key="5">
    <source>
        <dbReference type="ARBA" id="ARBA00022491"/>
    </source>
</evidence>
<name>J8Q6T0_SACAR</name>
<feature type="compositionally biased region" description="Low complexity" evidence="11">
    <location>
        <begin position="286"/>
        <end position="302"/>
    </location>
</feature>
<organism evidence="14 15">
    <name type="scientific">Saccharomyces arboricola (strain H-6 / AS 2.3317 / CBS 10644)</name>
    <name type="common">Yeast</name>
    <dbReference type="NCBI Taxonomy" id="1160507"/>
    <lineage>
        <taxon>Eukaryota</taxon>
        <taxon>Fungi</taxon>
        <taxon>Dikarya</taxon>
        <taxon>Ascomycota</taxon>
        <taxon>Saccharomycotina</taxon>
        <taxon>Saccharomycetes</taxon>
        <taxon>Saccharomycetales</taxon>
        <taxon>Saccharomycetaceae</taxon>
        <taxon>Saccharomyces</taxon>
    </lineage>
</organism>
<comment type="similarity">
    <text evidence="3">Belongs to the CNOT2/3/5 family.</text>
</comment>
<evidence type="ECO:0000256" key="8">
    <source>
        <dbReference type="ARBA" id="ARBA00023163"/>
    </source>
</evidence>
<dbReference type="Gene3D" id="2.30.30.1020">
    <property type="entry name" value="CCR4-NOT complex subunit 2/3/5, C-terminal domain"/>
    <property type="match status" value="1"/>
</dbReference>
<evidence type="ECO:0000256" key="1">
    <source>
        <dbReference type="ARBA" id="ARBA00004123"/>
    </source>
</evidence>
<feature type="region of interest" description="Disordered" evidence="11">
    <location>
        <begin position="252"/>
        <end position="378"/>
    </location>
</feature>
<evidence type="ECO:0000256" key="6">
    <source>
        <dbReference type="ARBA" id="ARBA00022553"/>
    </source>
</evidence>
<dbReference type="InterPro" id="IPR038635">
    <property type="entry name" value="CCR4-NOT_su2/3/5_C_sf"/>
</dbReference>
<proteinExistence type="inferred from homology"/>
<dbReference type="EMBL" id="ALIE01000105">
    <property type="protein sequence ID" value="EJS43299.1"/>
    <property type="molecule type" value="Genomic_DNA"/>
</dbReference>
<evidence type="ECO:0000256" key="2">
    <source>
        <dbReference type="ARBA" id="ARBA00004496"/>
    </source>
</evidence>
<dbReference type="Pfam" id="PF04153">
    <property type="entry name" value="NOT2_3_5_C"/>
    <property type="match status" value="1"/>
</dbReference>
<comment type="subcellular location">
    <subcellularLocation>
        <location evidence="2">Cytoplasm</location>
    </subcellularLocation>
    <subcellularLocation>
        <location evidence="1">Nucleus</location>
    </subcellularLocation>
</comment>
<dbReference type="GO" id="GO:0006355">
    <property type="term" value="P:regulation of DNA-templated transcription"/>
    <property type="evidence" value="ECO:0007669"/>
    <property type="project" value="InterPro"/>
</dbReference>
<dbReference type="GO" id="GO:0030015">
    <property type="term" value="C:CCR4-NOT core complex"/>
    <property type="evidence" value="ECO:0007669"/>
    <property type="project" value="InterPro"/>
</dbReference>
<dbReference type="Pfam" id="PF04065">
    <property type="entry name" value="Not3"/>
    <property type="match status" value="1"/>
</dbReference>
<sequence length="842" mass="95422">MAHRKLQQEVDRVFKKINEGLEIFNSYYERHESCTNNPSQKDKLESDLKREVKKLQRLREQIKSWQSSPDIKDKDSLLDYRRSVEIAMEKYKAVEKASKEKAYSNISLKKSETLDPQERERRDISEYLSQMIDELERQYDFLQVEVDKLLLLNKKKKTSSTSNEEKKEQFKRFQARYRWHQQQMELALRLLANEELDPQDVKNVQDDINYFVESNQDTDFVEDETIYDGLNLQSNEAIAHEVAQYFASQNAEDNNTSDANESLQDISKLSKKEQRKLEREAKKAAKLAAKNATGSTISAPGPSSTPSPVTPVADLSKEIERSSSASPISHVIKPEEQTKSSSIKSPKPSTDNLIHPSLQKSPSSATPETPTNVHTHIHQTSNGITGATTLKPATLPVKPAGELKWAAAASQAIEKERKVTSASSTISNTSTKTPTTATATTTSSNANSRISSALNTPKISSSSLSLQPDYNGAASSSAATAAAVLAAGAAAVHQNNQAFYRNMNSSHHPLDSLVTTTKSEHEIITIETPISKSRPENVAKQVVESEEEESFIEGDQLQVSSFGVFDDDFETDRGSETESEDEEKPSTPNCLSSEQRDIRTNEIKREFVSDFETLLLPSGVQEFIMSSELYNSQIESKITYKRSRDMCEISRLVEVPQGVNPPSPLDAFRSTQQWDMMRCSLRDVIIDSERRKEDSSLVYTKILENFRTLEMFSLFYNYYFAITPLEREIAFIILNERDWKVSKDGTMWFLRQGEVKFFNEICEVGDYKIFKLDDWTVIDKINFRLDYSFLQPSVDAMPEDRDVSVDNNDVNDQSNVTLEQQKQQISHGKQLLKQLKQGKINV</sequence>
<keyword evidence="7" id="KW-0805">Transcription regulation</keyword>
<keyword evidence="8" id="KW-0804">Transcription</keyword>
<dbReference type="Proteomes" id="UP000006968">
    <property type="component" value="Chromosome IX"/>
</dbReference>
<dbReference type="OrthoDB" id="293823at2759"/>
<feature type="compositionally biased region" description="Low complexity" evidence="11">
    <location>
        <begin position="339"/>
        <end position="349"/>
    </location>
</feature>
<feature type="region of interest" description="Disordered" evidence="11">
    <location>
        <begin position="416"/>
        <end position="450"/>
    </location>
</feature>
<evidence type="ECO:0000259" key="12">
    <source>
        <dbReference type="Pfam" id="PF04065"/>
    </source>
</evidence>
<comment type="caution">
    <text evidence="14">The sequence shown here is derived from an EMBL/GenBank/DDBJ whole genome shotgun (WGS) entry which is preliminary data.</text>
</comment>
<evidence type="ECO:0000256" key="7">
    <source>
        <dbReference type="ARBA" id="ARBA00023015"/>
    </source>
</evidence>
<feature type="compositionally biased region" description="Basic and acidic residues" evidence="11">
    <location>
        <begin position="268"/>
        <end position="283"/>
    </location>
</feature>
<evidence type="ECO:0000256" key="11">
    <source>
        <dbReference type="SAM" id="MobiDB-lite"/>
    </source>
</evidence>
<feature type="domain" description="CCR4-Not complex component Not N-terminal" evidence="12">
    <location>
        <begin position="3"/>
        <end position="233"/>
    </location>
</feature>
<feature type="coiled-coil region" evidence="10">
    <location>
        <begin position="41"/>
        <end position="68"/>
    </location>
</feature>
<feature type="compositionally biased region" description="Polar residues" evidence="11">
    <location>
        <begin position="358"/>
        <end position="378"/>
    </location>
</feature>
<feature type="region of interest" description="Disordered" evidence="11">
    <location>
        <begin position="567"/>
        <end position="593"/>
    </location>
</feature>
<evidence type="ECO:0000313" key="15">
    <source>
        <dbReference type="Proteomes" id="UP000006968"/>
    </source>
</evidence>
<dbReference type="InterPro" id="IPR040168">
    <property type="entry name" value="Not2/3/5"/>
</dbReference>
<dbReference type="HOGENOM" id="CLU_020483_0_0_1"/>
<gene>
    <name evidence="14" type="ORF">SU7_1634</name>
</gene>
<keyword evidence="10" id="KW-0175">Coiled coil</keyword>
<dbReference type="InterPro" id="IPR007207">
    <property type="entry name" value="Not_N"/>
</dbReference>
<feature type="compositionally biased region" description="Low complexity" evidence="11">
    <location>
        <begin position="420"/>
        <end position="450"/>
    </location>
</feature>
<accession>J8Q6T0</accession>
<keyword evidence="6" id="KW-0597">Phosphoprotein</keyword>
<protein>
    <submittedName>
        <fullName evidence="14">Not3p</fullName>
    </submittedName>
</protein>
<feature type="coiled-coil region" evidence="10">
    <location>
        <begin position="125"/>
        <end position="152"/>
    </location>
</feature>
<keyword evidence="9" id="KW-0539">Nucleus</keyword>
<evidence type="ECO:0000256" key="3">
    <source>
        <dbReference type="ARBA" id="ARBA00007682"/>
    </source>
</evidence>
<evidence type="ECO:0000256" key="9">
    <source>
        <dbReference type="ARBA" id="ARBA00023242"/>
    </source>
</evidence>